<feature type="transmembrane region" description="Helical" evidence="5">
    <location>
        <begin position="256"/>
        <end position="275"/>
    </location>
</feature>
<dbReference type="GO" id="GO:0022857">
    <property type="term" value="F:transmembrane transporter activity"/>
    <property type="evidence" value="ECO:0007669"/>
    <property type="project" value="InterPro"/>
</dbReference>
<evidence type="ECO:0000256" key="1">
    <source>
        <dbReference type="ARBA" id="ARBA00004141"/>
    </source>
</evidence>
<evidence type="ECO:0000259" key="6">
    <source>
        <dbReference type="PROSITE" id="PS50850"/>
    </source>
</evidence>
<name>A0A0F9TY56_9ZZZZ</name>
<dbReference type="PANTHER" id="PTHR24002:SF3">
    <property type="entry name" value="SOLUTE CARRIER FAMILY 22 MEMBER 18"/>
    <property type="match status" value="1"/>
</dbReference>
<feature type="domain" description="Major facilitator superfamily (MFS) profile" evidence="6">
    <location>
        <begin position="15"/>
        <end position="396"/>
    </location>
</feature>
<evidence type="ECO:0000256" key="2">
    <source>
        <dbReference type="ARBA" id="ARBA00022692"/>
    </source>
</evidence>
<dbReference type="PRINTS" id="PR01035">
    <property type="entry name" value="TCRTETA"/>
</dbReference>
<feature type="transmembrane region" description="Helical" evidence="5">
    <location>
        <begin position="163"/>
        <end position="187"/>
    </location>
</feature>
<feature type="transmembrane region" description="Helical" evidence="5">
    <location>
        <begin position="138"/>
        <end position="157"/>
    </location>
</feature>
<dbReference type="InterPro" id="IPR020846">
    <property type="entry name" value="MFS_dom"/>
</dbReference>
<dbReference type="InterPro" id="IPR011701">
    <property type="entry name" value="MFS"/>
</dbReference>
<dbReference type="EMBL" id="LAZR01000173">
    <property type="protein sequence ID" value="KKN84254.1"/>
    <property type="molecule type" value="Genomic_DNA"/>
</dbReference>
<keyword evidence="3 5" id="KW-1133">Transmembrane helix</keyword>
<gene>
    <name evidence="7" type="ORF">LCGC14_0290680</name>
</gene>
<feature type="transmembrane region" description="Helical" evidence="5">
    <location>
        <begin position="81"/>
        <end position="99"/>
    </location>
</feature>
<dbReference type="InterPro" id="IPR001958">
    <property type="entry name" value="Tet-R_TetA/multi-R_MdtG-like"/>
</dbReference>
<dbReference type="Gene3D" id="1.20.1250.20">
    <property type="entry name" value="MFS general substrate transporter like domains"/>
    <property type="match status" value="1"/>
</dbReference>
<dbReference type="PANTHER" id="PTHR24002">
    <property type="entry name" value="SOLUTE CARRIER FAMILY 22 MEMBER 18"/>
    <property type="match status" value="1"/>
</dbReference>
<organism evidence="7">
    <name type="scientific">marine sediment metagenome</name>
    <dbReference type="NCBI Taxonomy" id="412755"/>
    <lineage>
        <taxon>unclassified sequences</taxon>
        <taxon>metagenomes</taxon>
        <taxon>ecological metagenomes</taxon>
    </lineage>
</organism>
<keyword evidence="2 5" id="KW-0812">Transmembrane</keyword>
<comment type="subcellular location">
    <subcellularLocation>
        <location evidence="1">Membrane</location>
        <topology evidence="1">Multi-pass membrane protein</topology>
    </subcellularLocation>
</comment>
<dbReference type="InterPro" id="IPR036259">
    <property type="entry name" value="MFS_trans_sf"/>
</dbReference>
<feature type="transmembrane region" description="Helical" evidence="5">
    <location>
        <begin position="287"/>
        <end position="306"/>
    </location>
</feature>
<dbReference type="AlphaFoldDB" id="A0A0F9TY56"/>
<evidence type="ECO:0000256" key="3">
    <source>
        <dbReference type="ARBA" id="ARBA00022989"/>
    </source>
</evidence>
<feature type="transmembrane region" description="Helical" evidence="5">
    <location>
        <begin position="374"/>
        <end position="392"/>
    </location>
</feature>
<feature type="transmembrane region" description="Helical" evidence="5">
    <location>
        <begin position="49"/>
        <end position="69"/>
    </location>
</feature>
<protein>
    <recommendedName>
        <fullName evidence="6">Major facilitator superfamily (MFS) profile domain-containing protein</fullName>
    </recommendedName>
</protein>
<dbReference type="GO" id="GO:0005635">
    <property type="term" value="C:nuclear envelope"/>
    <property type="evidence" value="ECO:0007669"/>
    <property type="project" value="TreeGrafter"/>
</dbReference>
<feature type="transmembrane region" description="Helical" evidence="5">
    <location>
        <begin position="312"/>
        <end position="329"/>
    </location>
</feature>
<sequence length="397" mass="44137">MTSTLQPQKTKFNRHLIIIFIIMFTEVLGFSMVLPVLPYLGLSLGLNDFQVLLIMSIFSFSQFFASPVTGKISDRLGRKPVLLVSQTSTLIGFLLLGIADSAWLLIAARLIDGLIGSNMTVSQAYISDVTSPQDRTKIYGYSSAVFGAGLIFGPFIGGTLSTINYSIPMIFAAGISLISIILVILFLPESLLLKKEKFKIKFNDIIPINETRRFFKDSNVRKVLLLFFIYNLGFFLFISGFPLYALRQLQATAQEVGFLLAWVGILRVIFQIFLINPLQKKFGENSALTMGIISMLFTMVIFVFTIDYILAFIPLIFIAFGTGVCRPVFTSKLTKSVNKEETGSVLGVNNALSSIGQIISPILAGVFIQYLPTFFLPTLSATIFAILFIQWIKRPKN</sequence>
<dbReference type="SUPFAM" id="SSF103473">
    <property type="entry name" value="MFS general substrate transporter"/>
    <property type="match status" value="1"/>
</dbReference>
<dbReference type="PROSITE" id="PS50850">
    <property type="entry name" value="MFS"/>
    <property type="match status" value="1"/>
</dbReference>
<feature type="transmembrane region" description="Helical" evidence="5">
    <location>
        <begin position="16"/>
        <end position="37"/>
    </location>
</feature>
<proteinExistence type="predicted"/>
<feature type="transmembrane region" description="Helical" evidence="5">
    <location>
        <begin position="223"/>
        <end position="244"/>
    </location>
</feature>
<dbReference type="PROSITE" id="PS00216">
    <property type="entry name" value="SUGAR_TRANSPORT_1"/>
    <property type="match status" value="1"/>
</dbReference>
<evidence type="ECO:0000256" key="5">
    <source>
        <dbReference type="SAM" id="Phobius"/>
    </source>
</evidence>
<accession>A0A0F9TY56</accession>
<dbReference type="GO" id="GO:0016020">
    <property type="term" value="C:membrane"/>
    <property type="evidence" value="ECO:0007669"/>
    <property type="project" value="UniProtKB-SubCell"/>
</dbReference>
<dbReference type="InterPro" id="IPR005829">
    <property type="entry name" value="Sugar_transporter_CS"/>
</dbReference>
<reference evidence="7" key="1">
    <citation type="journal article" date="2015" name="Nature">
        <title>Complex archaea that bridge the gap between prokaryotes and eukaryotes.</title>
        <authorList>
            <person name="Spang A."/>
            <person name="Saw J.H."/>
            <person name="Jorgensen S.L."/>
            <person name="Zaremba-Niedzwiedzka K."/>
            <person name="Martijn J."/>
            <person name="Lind A.E."/>
            <person name="van Eijk R."/>
            <person name="Schleper C."/>
            <person name="Guy L."/>
            <person name="Ettema T.J."/>
        </authorList>
    </citation>
    <scope>NUCLEOTIDE SEQUENCE</scope>
</reference>
<comment type="caution">
    <text evidence="7">The sequence shown here is derived from an EMBL/GenBank/DDBJ whole genome shotgun (WGS) entry which is preliminary data.</text>
</comment>
<feature type="transmembrane region" description="Helical" evidence="5">
    <location>
        <begin position="105"/>
        <end position="126"/>
    </location>
</feature>
<dbReference type="CDD" id="cd17330">
    <property type="entry name" value="MFS_SLC46_TetA_like"/>
    <property type="match status" value="1"/>
</dbReference>
<keyword evidence="4 5" id="KW-0472">Membrane</keyword>
<evidence type="ECO:0000313" key="7">
    <source>
        <dbReference type="EMBL" id="KKN84254.1"/>
    </source>
</evidence>
<dbReference type="Pfam" id="PF07690">
    <property type="entry name" value="MFS_1"/>
    <property type="match status" value="1"/>
</dbReference>
<feature type="transmembrane region" description="Helical" evidence="5">
    <location>
        <begin position="350"/>
        <end position="368"/>
    </location>
</feature>
<evidence type="ECO:0000256" key="4">
    <source>
        <dbReference type="ARBA" id="ARBA00023136"/>
    </source>
</evidence>